<dbReference type="Pfam" id="PF01633">
    <property type="entry name" value="Choline_kinase"/>
    <property type="match status" value="1"/>
</dbReference>
<reference evidence="4 5" key="1">
    <citation type="submission" date="2018-08" db="EMBL/GenBank/DDBJ databases">
        <title>Aphanomyces genome sequencing and annotation.</title>
        <authorList>
            <person name="Minardi D."/>
            <person name="Oidtmann B."/>
            <person name="Van Der Giezen M."/>
            <person name="Studholme D.J."/>
        </authorList>
    </citation>
    <scope>NUCLEOTIDE SEQUENCE [LARGE SCALE GENOMIC DNA]</scope>
    <source>
        <strain evidence="4 5">SA</strain>
    </source>
</reference>
<dbReference type="EC" id="2.7.1.82" evidence="3"/>
<comment type="pathway">
    <text evidence="1">Phospholipid metabolism; phosphatidylethanolamine biosynthesis; phosphatidylethanolamine from ethanolamine: step 1/3.</text>
</comment>
<dbReference type="Gene3D" id="3.90.1200.10">
    <property type="match status" value="1"/>
</dbReference>
<dbReference type="GO" id="GO:0004305">
    <property type="term" value="F:ethanolamine kinase activity"/>
    <property type="evidence" value="ECO:0007669"/>
    <property type="project" value="UniProtKB-EC"/>
</dbReference>
<evidence type="ECO:0000313" key="5">
    <source>
        <dbReference type="Proteomes" id="UP000265716"/>
    </source>
</evidence>
<dbReference type="GO" id="GO:0006646">
    <property type="term" value="P:phosphatidylethanolamine biosynthetic process"/>
    <property type="evidence" value="ECO:0007669"/>
    <property type="project" value="TreeGrafter"/>
</dbReference>
<dbReference type="Proteomes" id="UP000265716">
    <property type="component" value="Unassembled WGS sequence"/>
</dbReference>
<organism evidence="4 5">
    <name type="scientific">Aphanomyces astaci</name>
    <name type="common">Crayfish plague agent</name>
    <dbReference type="NCBI Taxonomy" id="112090"/>
    <lineage>
        <taxon>Eukaryota</taxon>
        <taxon>Sar</taxon>
        <taxon>Stramenopiles</taxon>
        <taxon>Oomycota</taxon>
        <taxon>Saprolegniomycetes</taxon>
        <taxon>Saprolegniales</taxon>
        <taxon>Verrucalvaceae</taxon>
        <taxon>Aphanomyces</taxon>
    </lineage>
</organism>
<evidence type="ECO:0000256" key="3">
    <source>
        <dbReference type="ARBA" id="ARBA00038874"/>
    </source>
</evidence>
<accession>A0A397DDR2</accession>
<dbReference type="AlphaFoldDB" id="A0A397DDR2"/>
<dbReference type="Gene3D" id="3.30.200.20">
    <property type="entry name" value="Phosphorylase Kinase, domain 1"/>
    <property type="match status" value="1"/>
</dbReference>
<protein>
    <recommendedName>
        <fullName evidence="3">ethanolamine kinase</fullName>
        <ecNumber evidence="3">2.7.1.82</ecNumber>
    </recommendedName>
</protein>
<dbReference type="GO" id="GO:0005737">
    <property type="term" value="C:cytoplasm"/>
    <property type="evidence" value="ECO:0007669"/>
    <property type="project" value="TreeGrafter"/>
</dbReference>
<dbReference type="EMBL" id="QUTC01005097">
    <property type="protein sequence ID" value="RHY60263.1"/>
    <property type="molecule type" value="Genomic_DNA"/>
</dbReference>
<dbReference type="CDD" id="cd05157">
    <property type="entry name" value="ETNK_euk"/>
    <property type="match status" value="1"/>
</dbReference>
<name>A0A397DDR2_APHAT</name>
<dbReference type="VEuPathDB" id="FungiDB:H257_00744"/>
<proteinExistence type="inferred from homology"/>
<dbReference type="PANTHER" id="PTHR22603">
    <property type="entry name" value="CHOLINE/ETHANOALAMINE KINASE"/>
    <property type="match status" value="1"/>
</dbReference>
<sequence length="462" mass="52061">MHSSLEPLLEKLRPVHVGLVIAISTCVCILATYHASRPKDKPDASISTLCRSCSSNMTASKVVYLNNANTILDYSVGSRGEDFEFDDCKHVAQTIYPGFRDANADDIVIKIICGGITNRLYRLTWQDKSVLLRIYGEHTEVFIDRDVDNGTPCVSRLPISCVYWVVETFAELSRRGFAPTYHGRFRNGRIEGWVDGVPLEPHQMGDPKLLPLIATEVGKMHAMDMKFPTTPCLWKKIHVFEELASLVRFDDPLKQKALASLRLKQIQQRVQWAQTILPSAQNGHGKQLLETFRGSPIAKLAAAFLQESVFSHNDMLSGNVLYNPSWSKVQVIDYEYGGYNYRGYDFANHFCEHCGLDMNLNAYPSQPKQVRTVQFYKAYLAAASPALLHSLTQDHHLDEFVAALHDAGNLYALASHLFWGLWAVVQASNSTIEFDFLEYARVRLEAFDVHADMFGAKPHSVE</sequence>
<evidence type="ECO:0000256" key="1">
    <source>
        <dbReference type="ARBA" id="ARBA00037883"/>
    </source>
</evidence>
<comment type="similarity">
    <text evidence="2">Belongs to the choline/ethanolamine kinase family.</text>
</comment>
<dbReference type="PANTHER" id="PTHR22603:SF66">
    <property type="entry name" value="ETHANOLAMINE KINASE"/>
    <property type="match status" value="1"/>
</dbReference>
<comment type="caution">
    <text evidence="4">The sequence shown here is derived from an EMBL/GenBank/DDBJ whole genome shotgun (WGS) entry which is preliminary data.</text>
</comment>
<dbReference type="SUPFAM" id="SSF56112">
    <property type="entry name" value="Protein kinase-like (PK-like)"/>
    <property type="match status" value="1"/>
</dbReference>
<gene>
    <name evidence="4" type="ORF">DYB38_000201</name>
</gene>
<dbReference type="InterPro" id="IPR011009">
    <property type="entry name" value="Kinase-like_dom_sf"/>
</dbReference>
<evidence type="ECO:0000256" key="2">
    <source>
        <dbReference type="ARBA" id="ARBA00038211"/>
    </source>
</evidence>
<evidence type="ECO:0000313" key="4">
    <source>
        <dbReference type="EMBL" id="RHY60263.1"/>
    </source>
</evidence>